<evidence type="ECO:0000313" key="2">
    <source>
        <dbReference type="Proteomes" id="UP001305779"/>
    </source>
</evidence>
<gene>
    <name evidence="1" type="ORF">PRZ48_004217</name>
</gene>
<keyword evidence="2" id="KW-1185">Reference proteome</keyword>
<comment type="caution">
    <text evidence="1">The sequence shown here is derived from an EMBL/GenBank/DDBJ whole genome shotgun (WGS) entry which is preliminary data.</text>
</comment>
<dbReference type="Proteomes" id="UP001305779">
    <property type="component" value="Unassembled WGS sequence"/>
</dbReference>
<organism evidence="1 2">
    <name type="scientific">Zasmidium cellare</name>
    <name type="common">Wine cellar mold</name>
    <name type="synonym">Racodium cellare</name>
    <dbReference type="NCBI Taxonomy" id="395010"/>
    <lineage>
        <taxon>Eukaryota</taxon>
        <taxon>Fungi</taxon>
        <taxon>Dikarya</taxon>
        <taxon>Ascomycota</taxon>
        <taxon>Pezizomycotina</taxon>
        <taxon>Dothideomycetes</taxon>
        <taxon>Dothideomycetidae</taxon>
        <taxon>Mycosphaerellales</taxon>
        <taxon>Mycosphaerellaceae</taxon>
        <taxon>Zasmidium</taxon>
    </lineage>
</organism>
<name>A0ABR0EX86_ZASCE</name>
<proteinExistence type="predicted"/>
<accession>A0ABR0EX86</accession>
<evidence type="ECO:0000313" key="1">
    <source>
        <dbReference type="EMBL" id="KAK4506252.1"/>
    </source>
</evidence>
<sequence length="256" mass="26212">MPDDPTSTSLDSSYELSVYSVVLASLESQGLFNPSVTITSVPPPGTPITSGTIPISTTGGSVTVVKTITTVYAVTSSSTSIVAEGGIQVAGIEFTRISGEDIYPSTYFALQYIPTNPSITDVCSLDYLDATATALSGTAFTSIPSSATFTGTVSGAPNSLGLSGCTYSNLDANAPPKTYTDIQGSVTNNSDGGTLICSSTTHHGLSGTDECSSILGGGENFMPAVRYFDSDPSLNDDLDIRSHNGSGKPVAVSSPW</sequence>
<dbReference type="EMBL" id="JAXOVC010000002">
    <property type="protein sequence ID" value="KAK4506252.1"/>
    <property type="molecule type" value="Genomic_DNA"/>
</dbReference>
<protein>
    <submittedName>
        <fullName evidence="1">Uncharacterized protein</fullName>
    </submittedName>
</protein>
<reference evidence="1 2" key="1">
    <citation type="journal article" date="2023" name="G3 (Bethesda)">
        <title>A chromosome-level genome assembly of Zasmidium syzygii isolated from banana leaves.</title>
        <authorList>
            <person name="van Westerhoven A.C."/>
            <person name="Mehrabi R."/>
            <person name="Talebi R."/>
            <person name="Steentjes M.B.F."/>
            <person name="Corcolon B."/>
            <person name="Chong P.A."/>
            <person name="Kema G.H.J."/>
            <person name="Seidl M.F."/>
        </authorList>
    </citation>
    <scope>NUCLEOTIDE SEQUENCE [LARGE SCALE GENOMIC DNA]</scope>
    <source>
        <strain evidence="1 2">P124</strain>
    </source>
</reference>